<proteinExistence type="predicted"/>
<keyword evidence="4 5" id="KW-0472">Membrane</keyword>
<gene>
    <name evidence="6" type="ORF">HRQ87_13415</name>
</gene>
<dbReference type="RefSeq" id="WP_174138955.1">
    <property type="nucleotide sequence ID" value="NZ_JABUFE010000008.1"/>
</dbReference>
<feature type="transmembrane region" description="Helical" evidence="5">
    <location>
        <begin position="6"/>
        <end position="25"/>
    </location>
</feature>
<feature type="transmembrane region" description="Helical" evidence="5">
    <location>
        <begin position="56"/>
        <end position="73"/>
    </location>
</feature>
<comment type="caution">
    <text evidence="6">The sequence shown here is derived from an EMBL/GenBank/DDBJ whole genome shotgun (WGS) entry which is preliminary data.</text>
</comment>
<dbReference type="Gene3D" id="1.20.120.550">
    <property type="entry name" value="Membrane associated eicosanoid/glutathione metabolism-like domain"/>
    <property type="match status" value="1"/>
</dbReference>
<name>A0ABX2ITC8_9RHOB</name>
<protein>
    <submittedName>
        <fullName evidence="6">MAPEG family protein</fullName>
    </submittedName>
</protein>
<evidence type="ECO:0000256" key="2">
    <source>
        <dbReference type="ARBA" id="ARBA00022692"/>
    </source>
</evidence>
<evidence type="ECO:0000256" key="3">
    <source>
        <dbReference type="ARBA" id="ARBA00022989"/>
    </source>
</evidence>
<organism evidence="6 7">
    <name type="scientific">Parasulfitobacter algicola</name>
    <dbReference type="NCBI Taxonomy" id="2614809"/>
    <lineage>
        <taxon>Bacteria</taxon>
        <taxon>Pseudomonadati</taxon>
        <taxon>Pseudomonadota</taxon>
        <taxon>Alphaproteobacteria</taxon>
        <taxon>Rhodobacterales</taxon>
        <taxon>Roseobacteraceae</taxon>
        <taxon>Parasulfitobacter</taxon>
    </lineage>
</organism>
<reference evidence="6 7" key="1">
    <citation type="submission" date="2020-06" db="EMBL/GenBank/DDBJ databases">
        <title>Sulfitobacter algicola sp. nov., isolated from green algae.</title>
        <authorList>
            <person name="Wang C."/>
        </authorList>
    </citation>
    <scope>NUCLEOTIDE SEQUENCE [LARGE SCALE GENOMIC DNA]</scope>
    <source>
        <strain evidence="6 7">1151</strain>
    </source>
</reference>
<dbReference type="SUPFAM" id="SSF161084">
    <property type="entry name" value="MAPEG domain-like"/>
    <property type="match status" value="1"/>
</dbReference>
<accession>A0ABX2ITC8</accession>
<evidence type="ECO:0000256" key="4">
    <source>
        <dbReference type="ARBA" id="ARBA00023136"/>
    </source>
</evidence>
<dbReference type="InterPro" id="IPR023352">
    <property type="entry name" value="MAPEG-like_dom_sf"/>
</dbReference>
<feature type="transmembrane region" description="Helical" evidence="5">
    <location>
        <begin position="111"/>
        <end position="135"/>
    </location>
</feature>
<dbReference type="Proteomes" id="UP000777935">
    <property type="component" value="Unassembled WGS sequence"/>
</dbReference>
<sequence length="140" mass="15072">MMLEQYYAFSIYLGLSILILLWLAMNVGKVRGQQKISIGDGGNPHLIRAMRGQANFVELVPLALLGMLAMAALGAPAWAIHVLGVALTVGRILHGMHFVKQDAPGWQRTVGTMLTMLVLVLLALGLIAHAIYGLAFTVPV</sequence>
<dbReference type="InterPro" id="IPR001129">
    <property type="entry name" value="Membr-assoc_MAPEG"/>
</dbReference>
<dbReference type="EMBL" id="JABUFE010000008">
    <property type="protein sequence ID" value="NSX55800.1"/>
    <property type="molecule type" value="Genomic_DNA"/>
</dbReference>
<dbReference type="PANTHER" id="PTHR35814:SF1">
    <property type="entry name" value="GLUTATHIONE S-TRANSFERASE-RELATED"/>
    <property type="match status" value="1"/>
</dbReference>
<evidence type="ECO:0000256" key="5">
    <source>
        <dbReference type="SAM" id="Phobius"/>
    </source>
</evidence>
<dbReference type="PANTHER" id="PTHR35814">
    <property type="match status" value="1"/>
</dbReference>
<keyword evidence="7" id="KW-1185">Reference proteome</keyword>
<keyword evidence="3 5" id="KW-1133">Transmembrane helix</keyword>
<evidence type="ECO:0000313" key="6">
    <source>
        <dbReference type="EMBL" id="NSX55800.1"/>
    </source>
</evidence>
<keyword evidence="2 5" id="KW-0812">Transmembrane</keyword>
<dbReference type="Pfam" id="PF01124">
    <property type="entry name" value="MAPEG"/>
    <property type="match status" value="1"/>
</dbReference>
<evidence type="ECO:0000256" key="1">
    <source>
        <dbReference type="ARBA" id="ARBA00004370"/>
    </source>
</evidence>
<evidence type="ECO:0000313" key="7">
    <source>
        <dbReference type="Proteomes" id="UP000777935"/>
    </source>
</evidence>
<comment type="subcellular location">
    <subcellularLocation>
        <location evidence="1">Membrane</location>
    </subcellularLocation>
</comment>